<accession>A0ABW4DNV8</accession>
<dbReference type="Pfam" id="PF03352">
    <property type="entry name" value="Adenine_glyco"/>
    <property type="match status" value="1"/>
</dbReference>
<dbReference type="Proteomes" id="UP001597244">
    <property type="component" value="Unassembled WGS sequence"/>
</dbReference>
<dbReference type="PANTHER" id="PTHR30037:SF4">
    <property type="entry name" value="DNA-3-METHYLADENINE GLYCOSYLASE I"/>
    <property type="match status" value="1"/>
</dbReference>
<dbReference type="InterPro" id="IPR052891">
    <property type="entry name" value="DNA-3mA_glycosylase"/>
</dbReference>
<comment type="caution">
    <text evidence="1">The sequence shown here is derived from an EMBL/GenBank/DDBJ whole genome shotgun (WGS) entry which is preliminary data.</text>
</comment>
<evidence type="ECO:0000313" key="1">
    <source>
        <dbReference type="EMBL" id="MFD1464925.1"/>
    </source>
</evidence>
<proteinExistence type="predicted"/>
<dbReference type="RefSeq" id="WP_125576179.1">
    <property type="nucleotide sequence ID" value="NZ_JBHTOF010000020.1"/>
</dbReference>
<dbReference type="EMBL" id="JBHTOF010000020">
    <property type="protein sequence ID" value="MFD1464925.1"/>
    <property type="molecule type" value="Genomic_DNA"/>
</dbReference>
<name>A0ABW4DNV8_9LACO</name>
<reference evidence="2" key="1">
    <citation type="journal article" date="2019" name="Int. J. Syst. Evol. Microbiol.">
        <title>The Global Catalogue of Microorganisms (GCM) 10K type strain sequencing project: providing services to taxonomists for standard genome sequencing and annotation.</title>
        <authorList>
            <consortium name="The Broad Institute Genomics Platform"/>
            <consortium name="The Broad Institute Genome Sequencing Center for Infectious Disease"/>
            <person name="Wu L."/>
            <person name="Ma J."/>
        </authorList>
    </citation>
    <scope>NUCLEOTIDE SEQUENCE [LARGE SCALE GENOMIC DNA]</scope>
    <source>
        <strain evidence="2">CCM 8951</strain>
    </source>
</reference>
<dbReference type="SUPFAM" id="SSF48150">
    <property type="entry name" value="DNA-glycosylase"/>
    <property type="match status" value="1"/>
</dbReference>
<gene>
    <name evidence="1" type="ORF">ACFQ4L_02310</name>
</gene>
<evidence type="ECO:0000313" key="2">
    <source>
        <dbReference type="Proteomes" id="UP001597244"/>
    </source>
</evidence>
<keyword evidence="2" id="KW-1185">Reference proteome</keyword>
<dbReference type="Gene3D" id="1.10.340.30">
    <property type="entry name" value="Hypothetical protein, domain 2"/>
    <property type="match status" value="1"/>
</dbReference>
<dbReference type="PANTHER" id="PTHR30037">
    <property type="entry name" value="DNA-3-METHYLADENINE GLYCOSYLASE 1"/>
    <property type="match status" value="1"/>
</dbReference>
<protein>
    <submittedName>
        <fullName evidence="1">DNA-3-methyladenine glycosylase I</fullName>
    </submittedName>
</protein>
<dbReference type="InterPro" id="IPR005019">
    <property type="entry name" value="Adenine_glyco"/>
</dbReference>
<organism evidence="1 2">
    <name type="scientific">Lapidilactobacillus mulanensis</name>
    <dbReference type="NCBI Taxonomy" id="2485999"/>
    <lineage>
        <taxon>Bacteria</taxon>
        <taxon>Bacillati</taxon>
        <taxon>Bacillota</taxon>
        <taxon>Bacilli</taxon>
        <taxon>Lactobacillales</taxon>
        <taxon>Lactobacillaceae</taxon>
        <taxon>Lapidilactobacillus</taxon>
    </lineage>
</organism>
<sequence length="186" mass="21358">MADCSWGQATPELKEYHDHEWGKPQHDPQKLFELLCLETYQAGLSWQTVLKKRAAFREDFLQFDPELVAQMTEPDLQKLMQDPRIIRNRLKLTDTVINARAFLTIEQTEGFDHYLWQFVEGQPIINRPIVESEIPAQSPLSQLISKDLKKRGFKFVGPTIIYSYLQGAGLIDDHLVGCSAKSAINN</sequence>
<dbReference type="InterPro" id="IPR011257">
    <property type="entry name" value="DNA_glycosylase"/>
</dbReference>